<name>A0A8U8BPR0_GEOPR</name>
<accession>A0A8U8BPR0</accession>
<organism evidence="1 2">
    <name type="scientific">Geospiza parvula</name>
    <name type="common">Small tree-finch</name>
    <name type="synonym">Camarhynchus parvulus</name>
    <dbReference type="NCBI Taxonomy" id="87175"/>
    <lineage>
        <taxon>Eukaryota</taxon>
        <taxon>Metazoa</taxon>
        <taxon>Chordata</taxon>
        <taxon>Craniata</taxon>
        <taxon>Vertebrata</taxon>
        <taxon>Euteleostomi</taxon>
        <taxon>Archelosauria</taxon>
        <taxon>Archosauria</taxon>
        <taxon>Dinosauria</taxon>
        <taxon>Saurischia</taxon>
        <taxon>Theropoda</taxon>
        <taxon>Coelurosauria</taxon>
        <taxon>Aves</taxon>
        <taxon>Neognathae</taxon>
        <taxon>Neoaves</taxon>
        <taxon>Telluraves</taxon>
        <taxon>Australaves</taxon>
        <taxon>Passeriformes</taxon>
        <taxon>Thraupidae</taxon>
        <taxon>Camarhynchus</taxon>
    </lineage>
</organism>
<evidence type="ECO:0000313" key="1">
    <source>
        <dbReference type="Ensembl" id="ENSCPVP00000025387.1"/>
    </source>
</evidence>
<keyword evidence="2" id="KW-1185">Reference proteome</keyword>
<proteinExistence type="predicted"/>
<dbReference type="Proteomes" id="UP000694382">
    <property type="component" value="Chromosome Z"/>
</dbReference>
<dbReference type="Ensembl" id="ENSCPVT00000026947.1">
    <property type="protein sequence ID" value="ENSCPVP00000025387.1"/>
    <property type="gene ID" value="ENSCPVG00000018241.1"/>
</dbReference>
<reference evidence="1" key="3">
    <citation type="submission" date="2025-09" db="UniProtKB">
        <authorList>
            <consortium name="Ensembl"/>
        </authorList>
    </citation>
    <scope>IDENTIFICATION</scope>
</reference>
<dbReference type="AlphaFoldDB" id="A0A8U8BPR0"/>
<evidence type="ECO:0000313" key="2">
    <source>
        <dbReference type="Proteomes" id="UP000694382"/>
    </source>
</evidence>
<protein>
    <submittedName>
        <fullName evidence="1">Uncharacterized protein</fullName>
    </submittedName>
</protein>
<reference evidence="1" key="2">
    <citation type="submission" date="2025-08" db="UniProtKB">
        <authorList>
            <consortium name="Ensembl"/>
        </authorList>
    </citation>
    <scope>IDENTIFICATION</scope>
</reference>
<sequence length="78" mass="8951">QLGEPQDIFTLKGNLLSFWLLLVPKSCCEVFLNPSCLQAEQPQLSWVFFSQERCSMDTTGHNHYCDANYRPRGLSLEV</sequence>
<reference evidence="1" key="1">
    <citation type="submission" date="2020-02" db="EMBL/GenBank/DDBJ databases">
        <authorList>
            <person name="Enbody D E."/>
            <person name="Pettersson E M."/>
        </authorList>
    </citation>
    <scope>NUCLEOTIDE SEQUENCE [LARGE SCALE GENOMIC DNA]</scope>
</reference>